<evidence type="ECO:0000313" key="1">
    <source>
        <dbReference type="EMBL" id="CEK88376.1"/>
    </source>
</evidence>
<dbReference type="EMBL" id="HACG01041511">
    <property type="protein sequence ID" value="CEK88376.1"/>
    <property type="molecule type" value="Transcribed_RNA"/>
</dbReference>
<dbReference type="AlphaFoldDB" id="A0A0B7B7T7"/>
<protein>
    <submittedName>
        <fullName evidence="1">Uncharacterized protein</fullName>
    </submittedName>
</protein>
<name>A0A0B7B7T7_9EUPU</name>
<sequence>MFVNISNILMYRSSSVLHRASTNIRMRVMDSKQKDRKISEGYNDVVLQKNEENPMDC</sequence>
<accession>A0A0B7B7T7</accession>
<reference evidence="1" key="1">
    <citation type="submission" date="2014-12" db="EMBL/GenBank/DDBJ databases">
        <title>Insight into the proteome of Arion vulgaris.</title>
        <authorList>
            <person name="Aradska J."/>
            <person name="Bulat T."/>
            <person name="Smidak R."/>
            <person name="Sarate P."/>
            <person name="Gangsoo J."/>
            <person name="Sialana F."/>
            <person name="Bilban M."/>
            <person name="Lubec G."/>
        </authorList>
    </citation>
    <scope>NUCLEOTIDE SEQUENCE</scope>
    <source>
        <tissue evidence="1">Skin</tissue>
    </source>
</reference>
<organism evidence="1">
    <name type="scientific">Arion vulgaris</name>
    <dbReference type="NCBI Taxonomy" id="1028688"/>
    <lineage>
        <taxon>Eukaryota</taxon>
        <taxon>Metazoa</taxon>
        <taxon>Spiralia</taxon>
        <taxon>Lophotrochozoa</taxon>
        <taxon>Mollusca</taxon>
        <taxon>Gastropoda</taxon>
        <taxon>Heterobranchia</taxon>
        <taxon>Euthyneura</taxon>
        <taxon>Panpulmonata</taxon>
        <taxon>Eupulmonata</taxon>
        <taxon>Stylommatophora</taxon>
        <taxon>Helicina</taxon>
        <taxon>Arionoidea</taxon>
        <taxon>Arionidae</taxon>
        <taxon>Arion</taxon>
    </lineage>
</organism>
<gene>
    <name evidence="1" type="primary">ORF164956</name>
</gene>
<proteinExistence type="predicted"/>